<dbReference type="AlphaFoldDB" id="A0A5C4N1M7"/>
<dbReference type="GO" id="GO:0015171">
    <property type="term" value="F:amino acid transmembrane transporter activity"/>
    <property type="evidence" value="ECO:0007669"/>
    <property type="project" value="TreeGrafter"/>
</dbReference>
<dbReference type="GO" id="GO:0005886">
    <property type="term" value="C:plasma membrane"/>
    <property type="evidence" value="ECO:0007669"/>
    <property type="project" value="UniProtKB-SubCell"/>
</dbReference>
<evidence type="ECO:0000256" key="2">
    <source>
        <dbReference type="ARBA" id="ARBA00022475"/>
    </source>
</evidence>
<evidence type="ECO:0000256" key="6">
    <source>
        <dbReference type="SAM" id="Phobius"/>
    </source>
</evidence>
<feature type="transmembrane region" description="Helical" evidence="6">
    <location>
        <begin position="105"/>
        <end position="126"/>
    </location>
</feature>
<feature type="transmembrane region" description="Helical" evidence="6">
    <location>
        <begin position="132"/>
        <end position="152"/>
    </location>
</feature>
<feature type="transmembrane region" description="Helical" evidence="6">
    <location>
        <begin position="6"/>
        <end position="28"/>
    </location>
</feature>
<dbReference type="PANTHER" id="PTHR30086">
    <property type="entry name" value="ARGININE EXPORTER PROTEIN ARGO"/>
    <property type="match status" value="1"/>
</dbReference>
<feature type="transmembrane region" description="Helical" evidence="6">
    <location>
        <begin position="40"/>
        <end position="61"/>
    </location>
</feature>
<dbReference type="GO" id="GO:0033228">
    <property type="term" value="P:cysteine export across plasma membrane"/>
    <property type="evidence" value="ECO:0007669"/>
    <property type="project" value="TreeGrafter"/>
</dbReference>
<evidence type="ECO:0008006" key="9">
    <source>
        <dbReference type="Google" id="ProtNLM"/>
    </source>
</evidence>
<evidence type="ECO:0000313" key="8">
    <source>
        <dbReference type="Proteomes" id="UP000305887"/>
    </source>
</evidence>
<proteinExistence type="predicted"/>
<organism evidence="7 8">
    <name type="scientific">Rubellimicrobium rubrum</name>
    <dbReference type="NCBI Taxonomy" id="2585369"/>
    <lineage>
        <taxon>Bacteria</taxon>
        <taxon>Pseudomonadati</taxon>
        <taxon>Pseudomonadota</taxon>
        <taxon>Alphaproteobacteria</taxon>
        <taxon>Rhodobacterales</taxon>
        <taxon>Roseobacteraceae</taxon>
        <taxon>Rubellimicrobium</taxon>
    </lineage>
</organism>
<keyword evidence="4 6" id="KW-1133">Transmembrane helix</keyword>
<accession>A0A5C4N1M7</accession>
<evidence type="ECO:0000313" key="7">
    <source>
        <dbReference type="EMBL" id="TNC51190.1"/>
    </source>
</evidence>
<keyword evidence="2" id="KW-1003">Cell membrane</keyword>
<comment type="caution">
    <text evidence="7">The sequence shown here is derived from an EMBL/GenBank/DDBJ whole genome shotgun (WGS) entry which is preliminary data.</text>
</comment>
<dbReference type="Pfam" id="PF01810">
    <property type="entry name" value="LysE"/>
    <property type="match status" value="1"/>
</dbReference>
<dbReference type="InterPro" id="IPR001123">
    <property type="entry name" value="LeuE-type"/>
</dbReference>
<keyword evidence="3 6" id="KW-0812">Transmembrane</keyword>
<sequence>MTYSELALAIFVLLVTPGPTNTLVAMGAAEQGWFRTIRLIPAELLGYLATTLPLSILGAQLLEAVPMAKAAVTVVAALWVMWLALSMWRVPSMGTGRPTVTARRVAVTTLLNPKALIFGLVLLPASNMWTSAGNFVLFSAEVVAVAMIWAALGASLRRNGRLQTGMPARWRRAASVWLAVLAMYLFGRAAGLA</sequence>
<dbReference type="RefSeq" id="WP_139075932.1">
    <property type="nucleotide sequence ID" value="NZ_VDFU01000005.1"/>
</dbReference>
<dbReference type="OrthoDB" id="6710777at2"/>
<feature type="transmembrane region" description="Helical" evidence="6">
    <location>
        <begin position="173"/>
        <end position="191"/>
    </location>
</feature>
<gene>
    <name evidence="7" type="ORF">FHG66_06495</name>
</gene>
<evidence type="ECO:0000256" key="4">
    <source>
        <dbReference type="ARBA" id="ARBA00022989"/>
    </source>
</evidence>
<dbReference type="PANTHER" id="PTHR30086:SF20">
    <property type="entry name" value="ARGININE EXPORTER PROTEIN ARGO-RELATED"/>
    <property type="match status" value="1"/>
</dbReference>
<evidence type="ECO:0000256" key="1">
    <source>
        <dbReference type="ARBA" id="ARBA00004651"/>
    </source>
</evidence>
<evidence type="ECO:0000256" key="3">
    <source>
        <dbReference type="ARBA" id="ARBA00022692"/>
    </source>
</evidence>
<feature type="transmembrane region" description="Helical" evidence="6">
    <location>
        <begin position="67"/>
        <end position="85"/>
    </location>
</feature>
<reference evidence="7 8" key="1">
    <citation type="submission" date="2019-06" db="EMBL/GenBank/DDBJ databases">
        <title>YIM 131921 draft genome.</title>
        <authorList>
            <person name="Jiang L."/>
        </authorList>
    </citation>
    <scope>NUCLEOTIDE SEQUENCE [LARGE SCALE GENOMIC DNA]</scope>
    <source>
        <strain evidence="7 8">YIM 131921</strain>
    </source>
</reference>
<comment type="subcellular location">
    <subcellularLocation>
        <location evidence="1">Cell membrane</location>
        <topology evidence="1">Multi-pass membrane protein</topology>
    </subcellularLocation>
</comment>
<protein>
    <recommendedName>
        <fullName evidence="9">LysE family translocator</fullName>
    </recommendedName>
</protein>
<name>A0A5C4N1M7_9RHOB</name>
<dbReference type="EMBL" id="VDFU01000005">
    <property type="protein sequence ID" value="TNC51190.1"/>
    <property type="molecule type" value="Genomic_DNA"/>
</dbReference>
<evidence type="ECO:0000256" key="5">
    <source>
        <dbReference type="ARBA" id="ARBA00023136"/>
    </source>
</evidence>
<dbReference type="Proteomes" id="UP000305887">
    <property type="component" value="Unassembled WGS sequence"/>
</dbReference>
<keyword evidence="8" id="KW-1185">Reference proteome</keyword>
<keyword evidence="5 6" id="KW-0472">Membrane</keyword>